<evidence type="ECO:0000256" key="3">
    <source>
        <dbReference type="ARBA" id="ARBA00022475"/>
    </source>
</evidence>
<keyword evidence="6 9" id="KW-1133">Transmembrane helix</keyword>
<feature type="transmembrane region" description="Helical" evidence="9">
    <location>
        <begin position="87"/>
        <end position="110"/>
    </location>
</feature>
<evidence type="ECO:0000256" key="2">
    <source>
        <dbReference type="ARBA" id="ARBA00022448"/>
    </source>
</evidence>
<name>A0A5B8FJF3_9RHOB</name>
<dbReference type="GO" id="GO:0015740">
    <property type="term" value="P:C4-dicarboxylate transport"/>
    <property type="evidence" value="ECO:0007669"/>
    <property type="project" value="TreeGrafter"/>
</dbReference>
<keyword evidence="5 9" id="KW-0812">Transmembrane</keyword>
<evidence type="ECO:0000256" key="9">
    <source>
        <dbReference type="RuleBase" id="RU369079"/>
    </source>
</evidence>
<proteinExistence type="inferred from homology"/>
<comment type="similarity">
    <text evidence="8 9">Belongs to the TRAP transporter small permease family.</text>
</comment>
<feature type="transmembrane region" description="Helical" evidence="9">
    <location>
        <begin position="130"/>
        <end position="151"/>
    </location>
</feature>
<evidence type="ECO:0000313" key="12">
    <source>
        <dbReference type="Proteomes" id="UP000305888"/>
    </source>
</evidence>
<dbReference type="InterPro" id="IPR007387">
    <property type="entry name" value="TRAP_DctQ"/>
</dbReference>
<dbReference type="PROSITE" id="PS51257">
    <property type="entry name" value="PROKAR_LIPOPROTEIN"/>
    <property type="match status" value="1"/>
</dbReference>
<dbReference type="AlphaFoldDB" id="A0A5B8FJF3"/>
<comment type="subcellular location">
    <subcellularLocation>
        <location evidence="1 9">Cell inner membrane</location>
        <topology evidence="1 9">Multi-pass membrane protein</topology>
    </subcellularLocation>
</comment>
<dbReference type="RefSeq" id="WP_138574015.1">
    <property type="nucleotide sequence ID" value="NZ_CP040819.1"/>
</dbReference>
<protein>
    <recommendedName>
        <fullName evidence="9">TRAP transporter small permease protein</fullName>
    </recommendedName>
</protein>
<evidence type="ECO:0000256" key="4">
    <source>
        <dbReference type="ARBA" id="ARBA00022519"/>
    </source>
</evidence>
<organism evidence="11 12">
    <name type="scientific">Paroceanicella profunda</name>
    <dbReference type="NCBI Taxonomy" id="2579971"/>
    <lineage>
        <taxon>Bacteria</taxon>
        <taxon>Pseudomonadati</taxon>
        <taxon>Pseudomonadota</taxon>
        <taxon>Alphaproteobacteria</taxon>
        <taxon>Rhodobacterales</taxon>
        <taxon>Paracoccaceae</taxon>
        <taxon>Paroceanicella</taxon>
    </lineage>
</organism>
<evidence type="ECO:0000259" key="10">
    <source>
        <dbReference type="Pfam" id="PF04290"/>
    </source>
</evidence>
<keyword evidence="4 9" id="KW-0997">Cell inner membrane</keyword>
<comment type="subunit">
    <text evidence="9">The complex comprises the extracytoplasmic solute receptor protein and the two transmembrane proteins.</text>
</comment>
<geneLocation type="plasmid" evidence="12">
    <name>pd4m1a</name>
</geneLocation>
<evidence type="ECO:0000256" key="1">
    <source>
        <dbReference type="ARBA" id="ARBA00004429"/>
    </source>
</evidence>
<sequence length="168" mass="18393">MRIFRSFERWTTGLAMTGAIAFLILAACLAFYQVVTRFVFDQPSTWSEVVTRSAMIWAVFLGVAPAFRQGSMIAVEMVQAALPPRPARALFCLAYGLSILFFLVLLWQGIGMTGRVARQTLAGVEVSIAWVYVALPVGAVFTLIALAGCLVRELSGEEHRSDPAPEAY</sequence>
<keyword evidence="7 9" id="KW-0472">Membrane</keyword>
<evidence type="ECO:0000256" key="6">
    <source>
        <dbReference type="ARBA" id="ARBA00022989"/>
    </source>
</evidence>
<feature type="domain" description="Tripartite ATP-independent periplasmic transporters DctQ component" evidence="10">
    <location>
        <begin position="27"/>
        <end position="154"/>
    </location>
</feature>
<dbReference type="EMBL" id="CP040819">
    <property type="protein sequence ID" value="QDL94248.1"/>
    <property type="molecule type" value="Genomic_DNA"/>
</dbReference>
<dbReference type="GO" id="GO:0005886">
    <property type="term" value="C:plasma membrane"/>
    <property type="evidence" value="ECO:0007669"/>
    <property type="project" value="UniProtKB-SubCell"/>
</dbReference>
<keyword evidence="11" id="KW-0614">Plasmid</keyword>
<evidence type="ECO:0000256" key="7">
    <source>
        <dbReference type="ARBA" id="ARBA00023136"/>
    </source>
</evidence>
<evidence type="ECO:0000256" key="8">
    <source>
        <dbReference type="ARBA" id="ARBA00038436"/>
    </source>
</evidence>
<dbReference type="OrthoDB" id="4964541at2"/>
<feature type="transmembrane region" description="Helical" evidence="9">
    <location>
        <begin position="54"/>
        <end position="75"/>
    </location>
</feature>
<evidence type="ECO:0000313" key="11">
    <source>
        <dbReference type="EMBL" id="QDL94248.1"/>
    </source>
</evidence>
<keyword evidence="12" id="KW-1185">Reference proteome</keyword>
<keyword evidence="2 9" id="KW-0813">Transport</keyword>
<dbReference type="Proteomes" id="UP000305888">
    <property type="component" value="Plasmid pD4M1A"/>
</dbReference>
<dbReference type="PANTHER" id="PTHR35011">
    <property type="entry name" value="2,3-DIKETO-L-GULONATE TRAP TRANSPORTER SMALL PERMEASE PROTEIN YIAM"/>
    <property type="match status" value="1"/>
</dbReference>
<dbReference type="PANTHER" id="PTHR35011:SF11">
    <property type="entry name" value="TRAP TRANSPORTER SMALL PERMEASE PROTEIN"/>
    <property type="match status" value="1"/>
</dbReference>
<comment type="function">
    <text evidence="9">Part of the tripartite ATP-independent periplasmic (TRAP) transport system.</text>
</comment>
<dbReference type="Pfam" id="PF04290">
    <property type="entry name" value="DctQ"/>
    <property type="match status" value="1"/>
</dbReference>
<gene>
    <name evidence="11" type="ORF">FDP22_20640</name>
</gene>
<evidence type="ECO:0000256" key="5">
    <source>
        <dbReference type="ARBA" id="ARBA00022692"/>
    </source>
</evidence>
<dbReference type="KEGG" id="ppru:FDP22_20640"/>
<accession>A0A5B8FJF3</accession>
<reference evidence="11 12" key="1">
    <citation type="submission" date="2019-06" db="EMBL/GenBank/DDBJ databases">
        <title>Genome sequence of Rhodobacteraceae bacterium D4M1.</title>
        <authorList>
            <person name="Cao J."/>
        </authorList>
    </citation>
    <scope>NUCLEOTIDE SEQUENCE [LARGE SCALE GENOMIC DNA]</scope>
    <source>
        <strain evidence="11 12">D4M1</strain>
        <plasmid evidence="12">pd4m1a</plasmid>
    </source>
</reference>
<dbReference type="GO" id="GO:0022857">
    <property type="term" value="F:transmembrane transporter activity"/>
    <property type="evidence" value="ECO:0007669"/>
    <property type="project" value="UniProtKB-UniRule"/>
</dbReference>
<keyword evidence="3" id="KW-1003">Cell membrane</keyword>
<feature type="transmembrane region" description="Helical" evidence="9">
    <location>
        <begin position="12"/>
        <end position="34"/>
    </location>
</feature>
<dbReference type="InterPro" id="IPR055348">
    <property type="entry name" value="DctQ"/>
</dbReference>